<name>A0A7W8G952_9SPIR</name>
<comment type="caution">
    <text evidence="3">The sequence shown here is derived from an EMBL/GenBank/DDBJ whole genome shotgun (WGS) entry which is preliminary data.</text>
</comment>
<evidence type="ECO:0000313" key="3">
    <source>
        <dbReference type="EMBL" id="MBB5226110.1"/>
    </source>
</evidence>
<dbReference type="PANTHER" id="PTHR35869:SF1">
    <property type="entry name" value="OUTER-MEMBRANE LIPOPROTEIN CARRIER PROTEIN"/>
    <property type="match status" value="1"/>
</dbReference>
<sequence length="223" mass="24764">MKKSLLICIVSFALSASAFAQGILTASSFFKSVSEVYATIKDYEAEVEIKASKSTMSGHLSYKYPNLLRIDFTNPEEQVICFNGDLLTIYLPGSAAILNQSVDNSNNNGANLATAQGLSLLGRYYSPAYETGQEAVPLEEGSDEMVVNLILRRRNMSEAFSTIKMSVSPDTMLIRRIEAVTPQNETFSFDFKNYKLNSGISDQRFIYDPPTSANNYNNFLFSE</sequence>
<evidence type="ECO:0000313" key="4">
    <source>
        <dbReference type="Proteomes" id="UP000518887"/>
    </source>
</evidence>
<accession>A0A7W8G952</accession>
<dbReference type="InterPro" id="IPR029046">
    <property type="entry name" value="LolA/LolB/LppX"/>
</dbReference>
<dbReference type="SUPFAM" id="SSF89392">
    <property type="entry name" value="Prokaryotic lipoproteins and lipoprotein localization factors"/>
    <property type="match status" value="1"/>
</dbReference>
<keyword evidence="3" id="KW-0449">Lipoprotein</keyword>
<dbReference type="PANTHER" id="PTHR35869">
    <property type="entry name" value="OUTER-MEMBRANE LIPOPROTEIN CARRIER PROTEIN"/>
    <property type="match status" value="1"/>
</dbReference>
<dbReference type="AlphaFoldDB" id="A0A7W8G952"/>
<reference evidence="3 4" key="1">
    <citation type="submission" date="2020-08" db="EMBL/GenBank/DDBJ databases">
        <title>Genomic Encyclopedia of Type Strains, Phase IV (KMG-IV): sequencing the most valuable type-strain genomes for metagenomic binning, comparative biology and taxonomic classification.</title>
        <authorList>
            <person name="Goeker M."/>
        </authorList>
    </citation>
    <scope>NUCLEOTIDE SEQUENCE [LARGE SCALE GENOMIC DNA]</scope>
    <source>
        <strain evidence="3 4">DSM 103462</strain>
    </source>
</reference>
<organism evidence="3 4">
    <name type="scientific">Treponema ruminis</name>
    <dbReference type="NCBI Taxonomy" id="744515"/>
    <lineage>
        <taxon>Bacteria</taxon>
        <taxon>Pseudomonadati</taxon>
        <taxon>Spirochaetota</taxon>
        <taxon>Spirochaetia</taxon>
        <taxon>Spirochaetales</taxon>
        <taxon>Treponemataceae</taxon>
        <taxon>Treponema</taxon>
    </lineage>
</organism>
<dbReference type="Gene3D" id="2.50.20.10">
    <property type="entry name" value="Lipoprotein localisation LolA/LolB/LppX"/>
    <property type="match status" value="1"/>
</dbReference>
<feature type="chain" id="PRO_5031105931" evidence="2">
    <location>
        <begin position="21"/>
        <end position="223"/>
    </location>
</feature>
<feature type="signal peptide" evidence="2">
    <location>
        <begin position="1"/>
        <end position="20"/>
    </location>
</feature>
<dbReference type="Pfam" id="PF03548">
    <property type="entry name" value="LolA"/>
    <property type="match status" value="1"/>
</dbReference>
<gene>
    <name evidence="3" type="ORF">HNP76_001478</name>
</gene>
<dbReference type="CDD" id="cd16325">
    <property type="entry name" value="LolA"/>
    <property type="match status" value="1"/>
</dbReference>
<dbReference type="Proteomes" id="UP000518887">
    <property type="component" value="Unassembled WGS sequence"/>
</dbReference>
<protein>
    <submittedName>
        <fullName evidence="3">Outer membrane lipoprotein-sorting protein</fullName>
    </submittedName>
</protein>
<evidence type="ECO:0000256" key="2">
    <source>
        <dbReference type="SAM" id="SignalP"/>
    </source>
</evidence>
<evidence type="ECO:0000256" key="1">
    <source>
        <dbReference type="ARBA" id="ARBA00022729"/>
    </source>
</evidence>
<dbReference type="InterPro" id="IPR004564">
    <property type="entry name" value="OM_lipoprot_carrier_LolA-like"/>
</dbReference>
<proteinExistence type="predicted"/>
<keyword evidence="4" id="KW-1185">Reference proteome</keyword>
<keyword evidence="1 2" id="KW-0732">Signal</keyword>
<dbReference type="RefSeq" id="WP_184659066.1">
    <property type="nucleotide sequence ID" value="NZ_CP031518.1"/>
</dbReference>
<dbReference type="EMBL" id="JACHFQ010000004">
    <property type="protein sequence ID" value="MBB5226110.1"/>
    <property type="molecule type" value="Genomic_DNA"/>
</dbReference>